<dbReference type="OrthoDB" id="4925794at2759"/>
<feature type="transmembrane region" description="Helical" evidence="2">
    <location>
        <begin position="84"/>
        <end position="104"/>
    </location>
</feature>
<protein>
    <submittedName>
        <fullName evidence="3">Uncharacterized protein</fullName>
    </submittedName>
</protein>
<feature type="region of interest" description="Disordered" evidence="1">
    <location>
        <begin position="1"/>
        <end position="31"/>
    </location>
</feature>
<keyword evidence="2" id="KW-0812">Transmembrane</keyword>
<evidence type="ECO:0000313" key="4">
    <source>
        <dbReference type="Proteomes" id="UP000019374"/>
    </source>
</evidence>
<name>T5AAV5_OPHSC</name>
<sequence length="156" mass="16880">MGQGGTAQRSGMDIVPTNGLERTPGRSVTNPDRPVFAVDAVDAQLVTDVDGDLVMISSGQSVRAIIWNPSTHTFYLDSKPGLSARLPVAILLVSLWLLFTCLYLESLFRYAENDEIDDGFDVLEGRLARPRDVAAGERPVEKPALDMEDGGVAGYL</sequence>
<dbReference type="EMBL" id="KE653907">
    <property type="protein sequence ID" value="EQK98876.1"/>
    <property type="molecule type" value="Genomic_DNA"/>
</dbReference>
<dbReference type="HOGENOM" id="CLU_1687174_0_0_1"/>
<organism evidence="3 4">
    <name type="scientific">Ophiocordyceps sinensis (strain Co18 / CGMCC 3.14243)</name>
    <name type="common">Yarsagumba caterpillar fungus</name>
    <name type="synonym">Hirsutella sinensis</name>
    <dbReference type="NCBI Taxonomy" id="911162"/>
    <lineage>
        <taxon>Eukaryota</taxon>
        <taxon>Fungi</taxon>
        <taxon>Dikarya</taxon>
        <taxon>Ascomycota</taxon>
        <taxon>Pezizomycotina</taxon>
        <taxon>Sordariomycetes</taxon>
        <taxon>Hypocreomycetidae</taxon>
        <taxon>Hypocreales</taxon>
        <taxon>Ophiocordycipitaceae</taxon>
        <taxon>Ophiocordyceps</taxon>
    </lineage>
</organism>
<evidence type="ECO:0000256" key="1">
    <source>
        <dbReference type="SAM" id="MobiDB-lite"/>
    </source>
</evidence>
<gene>
    <name evidence="3" type="ORF">OCS_05410</name>
</gene>
<accession>T5AAV5</accession>
<reference evidence="3 4" key="1">
    <citation type="journal article" date="2013" name="Chin. Sci. Bull.">
        <title>Genome survey uncovers the secrets of sex and lifestyle in caterpillar fungus.</title>
        <authorList>
            <person name="Hu X."/>
            <person name="Zhang Y."/>
            <person name="Xiao G."/>
            <person name="Zheng P."/>
            <person name="Xia Y."/>
            <person name="Zhang X."/>
            <person name="St Leger R.J."/>
            <person name="Liu X."/>
            <person name="Wang C."/>
        </authorList>
    </citation>
    <scope>NUCLEOTIDE SEQUENCE [LARGE SCALE GENOMIC DNA]</scope>
    <source>
        <strain evidence="4">Co18 / CGMCC 3.14243</strain>
        <tissue evidence="3">Fruit-body</tissue>
    </source>
</reference>
<evidence type="ECO:0000313" key="3">
    <source>
        <dbReference type="EMBL" id="EQK98876.1"/>
    </source>
</evidence>
<keyword evidence="2" id="KW-1133">Transmembrane helix</keyword>
<keyword evidence="2" id="KW-0472">Membrane</keyword>
<dbReference type="AlphaFoldDB" id="T5AAV5"/>
<dbReference type="Proteomes" id="UP000019374">
    <property type="component" value="Unassembled WGS sequence"/>
</dbReference>
<evidence type="ECO:0000256" key="2">
    <source>
        <dbReference type="SAM" id="Phobius"/>
    </source>
</evidence>
<proteinExistence type="predicted"/>